<dbReference type="PROSITE" id="PS51733">
    <property type="entry name" value="BPL_LPL_CATALYTIC"/>
    <property type="match status" value="1"/>
</dbReference>
<dbReference type="Proteomes" id="UP000321606">
    <property type="component" value="Chromosome"/>
</dbReference>
<dbReference type="PANTHER" id="PTHR12835:SF5">
    <property type="entry name" value="BIOTIN--PROTEIN LIGASE"/>
    <property type="match status" value="1"/>
</dbReference>
<feature type="domain" description="BPL/LPL catalytic" evidence="2">
    <location>
        <begin position="1"/>
        <end position="175"/>
    </location>
</feature>
<dbReference type="InterPro" id="IPR004408">
    <property type="entry name" value="Biotin_CoA_COase_ligase"/>
</dbReference>
<organism evidence="3 4">
    <name type="scientific">Pseudoleptotrichia goodfellowii</name>
    <dbReference type="NCBI Taxonomy" id="157692"/>
    <lineage>
        <taxon>Bacteria</taxon>
        <taxon>Fusobacteriati</taxon>
        <taxon>Fusobacteriota</taxon>
        <taxon>Fusobacteriia</taxon>
        <taxon>Fusobacteriales</taxon>
        <taxon>Leptotrichiaceae</taxon>
        <taxon>Pseudoleptotrichia</taxon>
    </lineage>
</organism>
<dbReference type="Pfam" id="PF03099">
    <property type="entry name" value="BPL_LplA_LipB"/>
    <property type="match status" value="1"/>
</dbReference>
<dbReference type="InterPro" id="IPR004143">
    <property type="entry name" value="BPL_LPL_catalytic"/>
</dbReference>
<evidence type="ECO:0000259" key="2">
    <source>
        <dbReference type="PROSITE" id="PS51733"/>
    </source>
</evidence>
<dbReference type="CDD" id="cd16442">
    <property type="entry name" value="BPL"/>
    <property type="match status" value="1"/>
</dbReference>
<dbReference type="KEGG" id="lgo:JCM16774_0407"/>
<dbReference type="SUPFAM" id="SSF55681">
    <property type="entry name" value="Class II aaRS and biotin synthetases"/>
    <property type="match status" value="1"/>
</dbReference>
<dbReference type="GO" id="GO:0004077">
    <property type="term" value="F:biotin--[biotin carboxyl-carrier protein] ligase activity"/>
    <property type="evidence" value="ECO:0007669"/>
    <property type="project" value="InterPro"/>
</dbReference>
<accession>A0A510J8J7</accession>
<dbReference type="InterPro" id="IPR045864">
    <property type="entry name" value="aa-tRNA-synth_II/BPL/LPL"/>
</dbReference>
<protein>
    <submittedName>
        <fullName evidence="3">Biotin-(Acetyl-CoA carboxylase) ligase</fullName>
    </submittedName>
</protein>
<dbReference type="PANTHER" id="PTHR12835">
    <property type="entry name" value="BIOTIN PROTEIN LIGASE"/>
    <property type="match status" value="1"/>
</dbReference>
<reference evidence="3 4" key="1">
    <citation type="submission" date="2019-07" db="EMBL/GenBank/DDBJ databases">
        <title>Complete Genome Sequence of Leptotrichia goodfellowii Strain JCM 16774.</title>
        <authorList>
            <person name="Watanabe S."/>
            <person name="Cui L."/>
        </authorList>
    </citation>
    <scope>NUCLEOTIDE SEQUENCE [LARGE SCALE GENOMIC DNA]</scope>
    <source>
        <strain evidence="3 4">JCM16774</strain>
    </source>
</reference>
<dbReference type="OrthoDB" id="9807064at2"/>
<evidence type="ECO:0000313" key="4">
    <source>
        <dbReference type="Proteomes" id="UP000321606"/>
    </source>
</evidence>
<gene>
    <name evidence="3" type="ORF">JCM16774_0407</name>
</gene>
<sequence length="242" mass="28559">MKFTVFEEIDSTNDYLRKNHKIEEFEVIIAKRQTAGRGKRGRVWISDEGAALFSFSVKDKENLQEKITIFSGYTVYEILKKYIDENLKNDDFSENLKFKWPNDIYYQDKKICGILCEKIRENIIIGIGININNNDFGIFQERAVSLSEICGIKFSVEEIIKEIVFLFEKEFTNLNKEWERILEKINEKSYLKDKIIKIKKENKLGEKIYRFLRIDRAGKICLIGKGDTEESKFESLDFEVIL</sequence>
<evidence type="ECO:0000313" key="3">
    <source>
        <dbReference type="EMBL" id="BBM35494.1"/>
    </source>
</evidence>
<dbReference type="GO" id="GO:0005737">
    <property type="term" value="C:cytoplasm"/>
    <property type="evidence" value="ECO:0007669"/>
    <property type="project" value="TreeGrafter"/>
</dbReference>
<dbReference type="NCBIfam" id="TIGR00121">
    <property type="entry name" value="birA_ligase"/>
    <property type="match status" value="1"/>
</dbReference>
<dbReference type="RefSeq" id="WP_006808442.1">
    <property type="nucleotide sequence ID" value="NZ_AP019822.1"/>
</dbReference>
<name>A0A510J8J7_9FUSO</name>
<dbReference type="EMBL" id="AP019822">
    <property type="protein sequence ID" value="BBM35494.1"/>
    <property type="molecule type" value="Genomic_DNA"/>
</dbReference>
<keyword evidence="1 3" id="KW-0436">Ligase</keyword>
<dbReference type="STRING" id="714315.GCA_000516535_00417"/>
<dbReference type="AlphaFoldDB" id="A0A510J8J7"/>
<proteinExistence type="predicted"/>
<evidence type="ECO:0000256" key="1">
    <source>
        <dbReference type="ARBA" id="ARBA00022598"/>
    </source>
</evidence>
<dbReference type="Gene3D" id="3.30.930.10">
    <property type="entry name" value="Bira Bifunctional Protein, Domain 2"/>
    <property type="match status" value="1"/>
</dbReference>